<dbReference type="GO" id="GO:0004834">
    <property type="term" value="F:tryptophan synthase activity"/>
    <property type="evidence" value="ECO:0007669"/>
    <property type="project" value="UniProtKB-EC"/>
</dbReference>
<dbReference type="InterPro" id="IPR011060">
    <property type="entry name" value="RibuloseP-bd_barrel"/>
</dbReference>
<dbReference type="PROSITE" id="PS00167">
    <property type="entry name" value="TRP_SYNTHASE_ALPHA"/>
    <property type="match status" value="1"/>
</dbReference>
<dbReference type="PANTHER" id="PTHR43406:SF1">
    <property type="entry name" value="TRYPTOPHAN SYNTHASE ALPHA CHAIN, CHLOROPLASTIC"/>
    <property type="match status" value="1"/>
</dbReference>
<dbReference type="HAMAP" id="MF_00131">
    <property type="entry name" value="Trp_synth_alpha"/>
    <property type="match status" value="1"/>
</dbReference>
<feature type="active site" description="Proton acceptor" evidence="8">
    <location>
        <position position="49"/>
    </location>
</feature>
<comment type="similarity">
    <text evidence="8 9">Belongs to the TrpA family.</text>
</comment>
<dbReference type="RefSeq" id="WP_371755940.1">
    <property type="nucleotide sequence ID" value="NZ_JAYJLD010000052.1"/>
</dbReference>
<feature type="active site" description="Proton acceptor" evidence="8">
    <location>
        <position position="60"/>
    </location>
</feature>
<evidence type="ECO:0000256" key="6">
    <source>
        <dbReference type="ARBA" id="ARBA00023239"/>
    </source>
</evidence>
<dbReference type="NCBIfam" id="TIGR00262">
    <property type="entry name" value="trpA"/>
    <property type="match status" value="1"/>
</dbReference>
<comment type="pathway">
    <text evidence="1 8">Amino-acid biosynthesis; L-tryptophan biosynthesis; L-tryptophan from chorismate: step 5/5.</text>
</comment>
<dbReference type="Gene3D" id="3.20.20.70">
    <property type="entry name" value="Aldolase class I"/>
    <property type="match status" value="1"/>
</dbReference>
<dbReference type="Pfam" id="PF00290">
    <property type="entry name" value="Trp_syntA"/>
    <property type="match status" value="1"/>
</dbReference>
<dbReference type="InterPro" id="IPR002028">
    <property type="entry name" value="Trp_synthase_suA"/>
</dbReference>
<reference evidence="10" key="1">
    <citation type="submission" date="2023-12" db="EMBL/GenBank/DDBJ databases">
        <title>Fervidustalea candida gen. nov., sp. nov., a novel member of the family Paenibacillaceae isolated from a geothermal area.</title>
        <authorList>
            <person name="Li W.-J."/>
            <person name="Jiao J.-Y."/>
            <person name="Chen Y."/>
        </authorList>
    </citation>
    <scope>NUCLEOTIDE SEQUENCE</scope>
    <source>
        <strain evidence="10">SYSU GA230002</strain>
    </source>
</reference>
<organism evidence="10 11">
    <name type="scientific">Ferviditalea candida</name>
    <dbReference type="NCBI Taxonomy" id="3108399"/>
    <lineage>
        <taxon>Bacteria</taxon>
        <taxon>Bacillati</taxon>
        <taxon>Bacillota</taxon>
        <taxon>Bacilli</taxon>
        <taxon>Bacillales</taxon>
        <taxon>Paenibacillaceae</taxon>
        <taxon>Ferviditalea</taxon>
    </lineage>
</organism>
<comment type="function">
    <text evidence="8">The alpha subunit is responsible for the aldol cleavage of indoleglycerol phosphate to indole and glyceraldehyde 3-phosphate.</text>
</comment>
<dbReference type="SUPFAM" id="SSF51366">
    <property type="entry name" value="Ribulose-phoshate binding barrel"/>
    <property type="match status" value="1"/>
</dbReference>
<dbReference type="EC" id="4.2.1.20" evidence="8"/>
<comment type="catalytic activity">
    <reaction evidence="7 8">
        <text>(1S,2R)-1-C-(indol-3-yl)glycerol 3-phosphate + L-serine = D-glyceraldehyde 3-phosphate + L-tryptophan + H2O</text>
        <dbReference type="Rhea" id="RHEA:10532"/>
        <dbReference type="ChEBI" id="CHEBI:15377"/>
        <dbReference type="ChEBI" id="CHEBI:33384"/>
        <dbReference type="ChEBI" id="CHEBI:57912"/>
        <dbReference type="ChEBI" id="CHEBI:58866"/>
        <dbReference type="ChEBI" id="CHEBI:59776"/>
        <dbReference type="EC" id="4.2.1.20"/>
    </reaction>
</comment>
<evidence type="ECO:0000313" key="10">
    <source>
        <dbReference type="EMBL" id="MEB3103812.1"/>
    </source>
</evidence>
<evidence type="ECO:0000256" key="2">
    <source>
        <dbReference type="ARBA" id="ARBA00011270"/>
    </source>
</evidence>
<accession>A0ABU5ZMR7</accession>
<evidence type="ECO:0000256" key="3">
    <source>
        <dbReference type="ARBA" id="ARBA00022605"/>
    </source>
</evidence>
<keyword evidence="4 8" id="KW-0822">Tryptophan biosynthesis</keyword>
<keyword evidence="6 8" id="KW-0456">Lyase</keyword>
<keyword evidence="5 8" id="KW-0057">Aromatic amino acid biosynthesis</keyword>
<gene>
    <name evidence="8 10" type="primary">trpA</name>
    <name evidence="10" type="ORF">VF724_19530</name>
</gene>
<comment type="subunit">
    <text evidence="2 8">Tetramer of two alpha and two beta chains.</text>
</comment>
<dbReference type="EMBL" id="JAYJLD010000052">
    <property type="protein sequence ID" value="MEB3103812.1"/>
    <property type="molecule type" value="Genomic_DNA"/>
</dbReference>
<dbReference type="PANTHER" id="PTHR43406">
    <property type="entry name" value="TRYPTOPHAN SYNTHASE, ALPHA CHAIN"/>
    <property type="match status" value="1"/>
</dbReference>
<evidence type="ECO:0000256" key="5">
    <source>
        <dbReference type="ARBA" id="ARBA00023141"/>
    </source>
</evidence>
<evidence type="ECO:0000256" key="1">
    <source>
        <dbReference type="ARBA" id="ARBA00004733"/>
    </source>
</evidence>
<proteinExistence type="inferred from homology"/>
<sequence length="276" mass="30232">MNRIDEVFADLRKRQATALIPFVTVGDPDLSTSLDIIEQLELAGADLIELGVPYSDPLADGPVIQRASQRALSGGRVTIVDSIRSAKAARKRNIKLPFILFTYYNPVLQLGLERFFEMLQENDISGIIIPDLPVEEDGAMRALSEKFNIHLIPLVAPTSKERIQKISARAAGFIYCVSSLGVTGVRSQFAANVEEFIETVKQASSLPVAVGFGISSHEHFQYFSALCDGVIVGSAIVRKIEDTLPLLSKPETKAEGLSQIREFVAQIKGNPHQISR</sequence>
<evidence type="ECO:0000256" key="9">
    <source>
        <dbReference type="RuleBase" id="RU003662"/>
    </source>
</evidence>
<evidence type="ECO:0000313" key="11">
    <source>
        <dbReference type="Proteomes" id="UP001310386"/>
    </source>
</evidence>
<evidence type="ECO:0000256" key="4">
    <source>
        <dbReference type="ARBA" id="ARBA00022822"/>
    </source>
</evidence>
<dbReference type="Proteomes" id="UP001310386">
    <property type="component" value="Unassembled WGS sequence"/>
</dbReference>
<evidence type="ECO:0000256" key="8">
    <source>
        <dbReference type="HAMAP-Rule" id="MF_00131"/>
    </source>
</evidence>
<protein>
    <recommendedName>
        <fullName evidence="8">Tryptophan synthase alpha chain</fullName>
        <ecNumber evidence="8">4.2.1.20</ecNumber>
    </recommendedName>
</protein>
<keyword evidence="11" id="KW-1185">Reference proteome</keyword>
<comment type="caution">
    <text evidence="10">The sequence shown here is derived from an EMBL/GenBank/DDBJ whole genome shotgun (WGS) entry which is preliminary data.</text>
</comment>
<dbReference type="InterPro" id="IPR018204">
    <property type="entry name" value="Trp_synthase_alpha_AS"/>
</dbReference>
<name>A0ABU5ZMR7_9BACL</name>
<keyword evidence="3 8" id="KW-0028">Amino-acid biosynthesis</keyword>
<dbReference type="CDD" id="cd04724">
    <property type="entry name" value="Tryptophan_synthase_alpha"/>
    <property type="match status" value="1"/>
</dbReference>
<dbReference type="InterPro" id="IPR013785">
    <property type="entry name" value="Aldolase_TIM"/>
</dbReference>
<evidence type="ECO:0000256" key="7">
    <source>
        <dbReference type="ARBA" id="ARBA00049047"/>
    </source>
</evidence>